<organism evidence="1 2">
    <name type="scientific">Aquarana catesbeiana</name>
    <name type="common">American bullfrog</name>
    <name type="synonym">Rana catesbeiana</name>
    <dbReference type="NCBI Taxonomy" id="8400"/>
    <lineage>
        <taxon>Eukaryota</taxon>
        <taxon>Metazoa</taxon>
        <taxon>Chordata</taxon>
        <taxon>Craniata</taxon>
        <taxon>Vertebrata</taxon>
        <taxon>Euteleostomi</taxon>
        <taxon>Amphibia</taxon>
        <taxon>Batrachia</taxon>
        <taxon>Anura</taxon>
        <taxon>Neobatrachia</taxon>
        <taxon>Ranoidea</taxon>
        <taxon>Ranidae</taxon>
        <taxon>Aquarana</taxon>
    </lineage>
</organism>
<evidence type="ECO:0000313" key="2">
    <source>
        <dbReference type="Proteomes" id="UP000228934"/>
    </source>
</evidence>
<gene>
    <name evidence="1" type="ORF">AB205_0019160</name>
</gene>
<accession>A0A2G9S9R0</accession>
<dbReference type="OrthoDB" id="9893463at2759"/>
<dbReference type="AlphaFoldDB" id="A0A2G9S9R0"/>
<evidence type="ECO:0000313" key="1">
    <source>
        <dbReference type="EMBL" id="PIO36919.1"/>
    </source>
</evidence>
<sequence>MFCFCCRLEIETEDNEISIFISSFVHLQEKSVLSRRVQGLIQGLWPNPVGFVFPKKGNWLDSLGVADCSSLLGTPRSVTLYISDLEVTTQIINLVDRILLEEIRKNDYKFTIVDCMDLEKGTVNIIEEGSVPVTQVMDVLHTVITREENYISAANSVRL</sequence>
<keyword evidence="2" id="KW-1185">Reference proteome</keyword>
<name>A0A2G9S9R0_AQUCT</name>
<dbReference type="Proteomes" id="UP000228934">
    <property type="component" value="Unassembled WGS sequence"/>
</dbReference>
<reference evidence="2" key="1">
    <citation type="journal article" date="2017" name="Nat. Commun.">
        <title>The North American bullfrog draft genome provides insight into hormonal regulation of long noncoding RNA.</title>
        <authorList>
            <person name="Hammond S.A."/>
            <person name="Warren R.L."/>
            <person name="Vandervalk B.P."/>
            <person name="Kucuk E."/>
            <person name="Khan H."/>
            <person name="Gibb E.A."/>
            <person name="Pandoh P."/>
            <person name="Kirk H."/>
            <person name="Zhao Y."/>
            <person name="Jones M."/>
            <person name="Mungall A.J."/>
            <person name="Coope R."/>
            <person name="Pleasance S."/>
            <person name="Moore R.A."/>
            <person name="Holt R.A."/>
            <person name="Round J.M."/>
            <person name="Ohora S."/>
            <person name="Walle B.V."/>
            <person name="Veldhoen N."/>
            <person name="Helbing C.C."/>
            <person name="Birol I."/>
        </authorList>
    </citation>
    <scope>NUCLEOTIDE SEQUENCE [LARGE SCALE GENOMIC DNA]</scope>
</reference>
<proteinExistence type="predicted"/>
<dbReference type="EMBL" id="KV926585">
    <property type="protein sequence ID" value="PIO36919.1"/>
    <property type="molecule type" value="Genomic_DNA"/>
</dbReference>
<protein>
    <submittedName>
        <fullName evidence="1">Uncharacterized protein</fullName>
    </submittedName>
</protein>